<organism evidence="4 5">
    <name type="scientific">Streptomyces marincola</name>
    <dbReference type="NCBI Taxonomy" id="2878388"/>
    <lineage>
        <taxon>Bacteria</taxon>
        <taxon>Bacillati</taxon>
        <taxon>Actinomycetota</taxon>
        <taxon>Actinomycetes</taxon>
        <taxon>Kitasatosporales</taxon>
        <taxon>Streptomycetaceae</taxon>
        <taxon>Streptomyces</taxon>
    </lineage>
</organism>
<proteinExistence type="predicted"/>
<protein>
    <submittedName>
        <fullName evidence="4">NAD-dependent epimerase/dehydratase</fullName>
    </submittedName>
</protein>
<dbReference type="Gene3D" id="3.40.50.720">
    <property type="entry name" value="NAD(P)-binding Rossmann-like Domain"/>
    <property type="match status" value="1"/>
</dbReference>
<dbReference type="RefSeq" id="WP_086159312.1">
    <property type="nucleotide sequence ID" value="NZ_CP021121.1"/>
</dbReference>
<keyword evidence="5" id="KW-1185">Reference proteome</keyword>
<evidence type="ECO:0000313" key="5">
    <source>
        <dbReference type="Proteomes" id="UP000194218"/>
    </source>
</evidence>
<accession>A0A1W7CXI3</accession>
<feature type="region of interest" description="Disordered" evidence="1">
    <location>
        <begin position="121"/>
        <end position="154"/>
    </location>
</feature>
<evidence type="ECO:0000313" key="4">
    <source>
        <dbReference type="EMBL" id="ARQ69508.1"/>
    </source>
</evidence>
<dbReference type="SUPFAM" id="SSF51735">
    <property type="entry name" value="NAD(P)-binding Rossmann-fold domains"/>
    <property type="match status" value="1"/>
</dbReference>
<keyword evidence="2" id="KW-1133">Transmembrane helix</keyword>
<feature type="compositionally biased region" description="Basic and acidic residues" evidence="1">
    <location>
        <begin position="141"/>
        <end position="154"/>
    </location>
</feature>
<dbReference type="OrthoDB" id="3288614at2"/>
<name>A0A1W7CXI3_9ACTN</name>
<evidence type="ECO:0000259" key="3">
    <source>
        <dbReference type="Pfam" id="PF01370"/>
    </source>
</evidence>
<dbReference type="AlphaFoldDB" id="A0A1W7CXI3"/>
<dbReference type="KEGG" id="smao:CAG99_12100"/>
<dbReference type="EMBL" id="CP021121">
    <property type="protein sequence ID" value="ARQ69508.1"/>
    <property type="molecule type" value="Genomic_DNA"/>
</dbReference>
<dbReference type="PANTHER" id="PTHR43245:SF13">
    <property type="entry name" value="UDP-D-APIOSE_UDP-D-XYLOSE SYNTHASE 2"/>
    <property type="match status" value="1"/>
</dbReference>
<dbReference type="Proteomes" id="UP000194218">
    <property type="component" value="Chromosome"/>
</dbReference>
<sequence length="334" mass="34445">MSGTEATAPVPLITVLGASGFVGAGVAAALARRPVRLRLVSRRPAGPPVPEAGRAAVETLRADVTDPEALARAVDGADAVVNVLLNDGGWRAAENDPASEAVNVGVVRGLAAVLRRGNGTGRPPVVVSSGAASQIGVPPDHPIDGSEPDRPETAYDRQKLAAEQALKAATAEGVLRGISLRLPTVFGEATGSGNADRGVVSLMIKRALAGEPIQMWHDGTVRRDLLHVSDVARAVEAALDQPDRLVGGHWVIGSGASPSLGEAFRTVADSVARHTGAPAVPVVCVQPPDHAPVTDFKSVLIDPWRFHAVTGWKPELSLSEGVDRTVAALTVPLP</sequence>
<dbReference type="InterPro" id="IPR001509">
    <property type="entry name" value="Epimerase_deHydtase"/>
</dbReference>
<dbReference type="InterPro" id="IPR036291">
    <property type="entry name" value="NAD(P)-bd_dom_sf"/>
</dbReference>
<evidence type="ECO:0000256" key="2">
    <source>
        <dbReference type="SAM" id="Phobius"/>
    </source>
</evidence>
<dbReference type="PANTHER" id="PTHR43245">
    <property type="entry name" value="BIFUNCTIONAL POLYMYXIN RESISTANCE PROTEIN ARNA"/>
    <property type="match status" value="1"/>
</dbReference>
<dbReference type="InterPro" id="IPR050177">
    <property type="entry name" value="Lipid_A_modif_metabolic_enz"/>
</dbReference>
<feature type="domain" description="NAD-dependent epimerase/dehydratase" evidence="3">
    <location>
        <begin position="13"/>
        <end position="253"/>
    </location>
</feature>
<reference evidence="4 5" key="1">
    <citation type="submission" date="2017-05" db="EMBL/GenBank/DDBJ databases">
        <title>Complete genome sequence of Streptomyces sp. SCSIO 03032 revealed the diverse biosynthetic pathways for its bioactive secondary metabolites.</title>
        <authorList>
            <person name="Ma L."/>
            <person name="Zhu Y."/>
            <person name="Zhang W."/>
            <person name="Zhang G."/>
            <person name="Tian X."/>
            <person name="Zhang S."/>
            <person name="Zhang C."/>
        </authorList>
    </citation>
    <scope>NUCLEOTIDE SEQUENCE [LARGE SCALE GENOMIC DNA]</scope>
    <source>
        <strain evidence="4 5">SCSIO 03032</strain>
    </source>
</reference>
<evidence type="ECO:0000256" key="1">
    <source>
        <dbReference type="SAM" id="MobiDB-lite"/>
    </source>
</evidence>
<feature type="transmembrane region" description="Helical" evidence="2">
    <location>
        <begin position="12"/>
        <end position="31"/>
    </location>
</feature>
<gene>
    <name evidence="4" type="ORF">CAG99_12100</name>
</gene>
<dbReference type="Pfam" id="PF01370">
    <property type="entry name" value="Epimerase"/>
    <property type="match status" value="1"/>
</dbReference>
<keyword evidence="2" id="KW-0472">Membrane</keyword>
<keyword evidence="2" id="KW-0812">Transmembrane</keyword>